<dbReference type="RefSeq" id="WP_068557726.1">
    <property type="nucleotide sequence ID" value="NZ_LOEE01000065.1"/>
</dbReference>
<dbReference type="SUPFAM" id="SSF89372">
    <property type="entry name" value="Fucose-specific lectin"/>
    <property type="match status" value="1"/>
</dbReference>
<name>A0A140L0I3_9FIRM</name>
<dbReference type="Proteomes" id="UP000070456">
    <property type="component" value="Unassembled WGS sequence"/>
</dbReference>
<dbReference type="AlphaFoldDB" id="A0A140L0I3"/>
<feature type="coiled-coil region" evidence="1">
    <location>
        <begin position="442"/>
        <end position="483"/>
    </location>
</feature>
<sequence length="491" mass="57672">MIQRDSLDIILESSGKISKIFSPAKKGIRFQKHMDEAPVQLFEGNVLEFDMDVDSQGNMGLVILDHSGKLYYYYYNGKMWTSYLLHQLNLQFEQIKDIRIQLTSLSPHILFCWRNQTSSGQWSIMTYHHLEHSWKKEMISKIYCNSPITPYGLAKDKGENLYLFYLSNNNLVYDLNFAVFSSQSQKWSHPVFFSNCIFIKYFHMDALIDHNGGMHVVWIDKYKKNYCVKYIYKPSFKSPQENPSVIMQFHEPLLWSHLYLTKQHIHCCGITGDHVYHSSKPIKSIHSLSKWQFPRALDYDDKDLFLYKIVGHTGSFQANYVLSNDTYSYRPIYEEGIEEQTDVPLHHAEQVHGSDVVPEDAQILKLKAELFKKNHQIEASQNLLKTLQGEMAFIKEEIKNLHEQQKKYAHIFNESADKYKRIHEYVLQTSQVLENHCLQLDHADLKRKIEIIFEELRKLKADIDFCTAQNKELKASIESLQNVGLFRKLFS</sequence>
<organism evidence="2 3">
    <name type="scientific">Thermotalea metallivorans</name>
    <dbReference type="NCBI Taxonomy" id="520762"/>
    <lineage>
        <taxon>Bacteria</taxon>
        <taxon>Bacillati</taxon>
        <taxon>Bacillota</taxon>
        <taxon>Clostridia</taxon>
        <taxon>Peptostreptococcales</taxon>
        <taxon>Thermotaleaceae</taxon>
        <taxon>Thermotalea</taxon>
    </lineage>
</organism>
<reference evidence="2 3" key="1">
    <citation type="submission" date="2015-12" db="EMBL/GenBank/DDBJ databases">
        <title>Draft genome sequence of the thermoanaerobe Thermotalea metallivorans, an isolate from the runoff channel of the Great Artesian Basin, Australia.</title>
        <authorList>
            <person name="Patel B.K."/>
        </authorList>
    </citation>
    <scope>NUCLEOTIDE SEQUENCE [LARGE SCALE GENOMIC DNA]</scope>
    <source>
        <strain evidence="2 3">B2-1</strain>
    </source>
</reference>
<dbReference type="EMBL" id="LOEE01000065">
    <property type="protein sequence ID" value="KXG74058.1"/>
    <property type="molecule type" value="Genomic_DNA"/>
</dbReference>
<evidence type="ECO:0000313" key="3">
    <source>
        <dbReference type="Proteomes" id="UP000070456"/>
    </source>
</evidence>
<accession>A0A140L0I3</accession>
<protein>
    <submittedName>
        <fullName evidence="2">Uncharacterized protein</fullName>
    </submittedName>
</protein>
<evidence type="ECO:0000313" key="2">
    <source>
        <dbReference type="EMBL" id="KXG74058.1"/>
    </source>
</evidence>
<feature type="coiled-coil region" evidence="1">
    <location>
        <begin position="377"/>
        <end position="404"/>
    </location>
</feature>
<dbReference type="OrthoDB" id="1949599at2"/>
<evidence type="ECO:0000256" key="1">
    <source>
        <dbReference type="SAM" id="Coils"/>
    </source>
</evidence>
<proteinExistence type="predicted"/>
<keyword evidence="1" id="KW-0175">Coiled coil</keyword>
<comment type="caution">
    <text evidence="2">The sequence shown here is derived from an EMBL/GenBank/DDBJ whole genome shotgun (WGS) entry which is preliminary data.</text>
</comment>
<gene>
    <name evidence="2" type="ORF">AN619_26680</name>
</gene>
<keyword evidence="3" id="KW-1185">Reference proteome</keyword>